<evidence type="ECO:0008006" key="4">
    <source>
        <dbReference type="Google" id="ProtNLM"/>
    </source>
</evidence>
<gene>
    <name evidence="2" type="ORF">CALVIDRAFT_530767</name>
</gene>
<proteinExistence type="predicted"/>
<organism evidence="2 3">
    <name type="scientific">Calocera viscosa (strain TUFC12733)</name>
    <dbReference type="NCBI Taxonomy" id="1330018"/>
    <lineage>
        <taxon>Eukaryota</taxon>
        <taxon>Fungi</taxon>
        <taxon>Dikarya</taxon>
        <taxon>Basidiomycota</taxon>
        <taxon>Agaricomycotina</taxon>
        <taxon>Dacrymycetes</taxon>
        <taxon>Dacrymycetales</taxon>
        <taxon>Dacrymycetaceae</taxon>
        <taxon>Calocera</taxon>
    </lineage>
</organism>
<dbReference type="OrthoDB" id="3423561at2759"/>
<evidence type="ECO:0000313" key="2">
    <source>
        <dbReference type="EMBL" id="KZO91602.1"/>
    </source>
</evidence>
<dbReference type="AlphaFoldDB" id="A0A167HGP0"/>
<evidence type="ECO:0000313" key="3">
    <source>
        <dbReference type="Proteomes" id="UP000076738"/>
    </source>
</evidence>
<evidence type="ECO:0000256" key="1">
    <source>
        <dbReference type="SAM" id="MobiDB-lite"/>
    </source>
</evidence>
<feature type="region of interest" description="Disordered" evidence="1">
    <location>
        <begin position="60"/>
        <end position="133"/>
    </location>
</feature>
<sequence>MALTKLLESYPDVISVLEHKLIVYAGPHTQALWASQQDTLPRGFKGVPQGVATSGIDHDISGGVRSNTHSAAEAAPNANSAATPVHNGQRGSGGSGGSRGTVAESHGLDQAHEAASSGDDTNILLEPVRPHKTLPSVEDRVPMRQKCTYCQRRGLSCFRQRGSRFRSCWHCYNRQKQCSEGSEHDGRKNRVIGAKHQATREAAVYQALRQQAASEDMYELNVSLFAQTADLNRFRRVRPRNPKCLAACQHNFAILKRTLDDNPTMSPTYTEEYDAVLGPIVLPGDLGITLTTKTAAMFSDMPYVGGTRPGGSGGSGGRGGSGAGPGAVLPQLHEYRYYRYYRQYRQYRRYEPAPLYIIGNWVLAGYLHEYFSGIEVLGWGGWLDIQWISNEYPFR</sequence>
<dbReference type="Proteomes" id="UP000076738">
    <property type="component" value="Unassembled WGS sequence"/>
</dbReference>
<feature type="compositionally biased region" description="Gly residues" evidence="1">
    <location>
        <begin position="90"/>
        <end position="99"/>
    </location>
</feature>
<accession>A0A167HGP0</accession>
<keyword evidence="3" id="KW-1185">Reference proteome</keyword>
<feature type="compositionally biased region" description="Low complexity" evidence="1">
    <location>
        <begin position="70"/>
        <end position="82"/>
    </location>
</feature>
<protein>
    <recommendedName>
        <fullName evidence="4">Zn(2)-C6 fungal-type domain-containing protein</fullName>
    </recommendedName>
</protein>
<name>A0A167HGP0_CALVF</name>
<reference evidence="2 3" key="1">
    <citation type="journal article" date="2016" name="Mol. Biol. Evol.">
        <title>Comparative Genomics of Early-Diverging Mushroom-Forming Fungi Provides Insights into the Origins of Lignocellulose Decay Capabilities.</title>
        <authorList>
            <person name="Nagy L.G."/>
            <person name="Riley R."/>
            <person name="Tritt A."/>
            <person name="Adam C."/>
            <person name="Daum C."/>
            <person name="Floudas D."/>
            <person name="Sun H."/>
            <person name="Yadav J.S."/>
            <person name="Pangilinan J."/>
            <person name="Larsson K.H."/>
            <person name="Matsuura K."/>
            <person name="Barry K."/>
            <person name="Labutti K."/>
            <person name="Kuo R."/>
            <person name="Ohm R.A."/>
            <person name="Bhattacharya S.S."/>
            <person name="Shirouzu T."/>
            <person name="Yoshinaga Y."/>
            <person name="Martin F.M."/>
            <person name="Grigoriev I.V."/>
            <person name="Hibbett D.S."/>
        </authorList>
    </citation>
    <scope>NUCLEOTIDE SEQUENCE [LARGE SCALE GENOMIC DNA]</scope>
    <source>
        <strain evidence="2 3">TUFC12733</strain>
    </source>
</reference>
<dbReference type="EMBL" id="KV417321">
    <property type="protein sequence ID" value="KZO91602.1"/>
    <property type="molecule type" value="Genomic_DNA"/>
</dbReference>